<organism evidence="1 2">
    <name type="scientific">Dendrothele bispora (strain CBS 962.96)</name>
    <dbReference type="NCBI Taxonomy" id="1314807"/>
    <lineage>
        <taxon>Eukaryota</taxon>
        <taxon>Fungi</taxon>
        <taxon>Dikarya</taxon>
        <taxon>Basidiomycota</taxon>
        <taxon>Agaricomycotina</taxon>
        <taxon>Agaricomycetes</taxon>
        <taxon>Agaricomycetidae</taxon>
        <taxon>Agaricales</taxon>
        <taxon>Agaricales incertae sedis</taxon>
        <taxon>Dendrothele</taxon>
    </lineage>
</organism>
<dbReference type="Proteomes" id="UP000297245">
    <property type="component" value="Unassembled WGS sequence"/>
</dbReference>
<sequence length="56" mass="6430">MDMPQTSYSSSSCSFVPSHPTLVPYEQFSIYTIPDPIIRYIMYVGTLHAYTHIFVP</sequence>
<dbReference type="AlphaFoldDB" id="A0A4S8KU96"/>
<gene>
    <name evidence="1" type="ORF">K435DRAFT_785895</name>
</gene>
<reference evidence="1 2" key="1">
    <citation type="journal article" date="2019" name="Nat. Ecol. Evol.">
        <title>Megaphylogeny resolves global patterns of mushroom evolution.</title>
        <authorList>
            <person name="Varga T."/>
            <person name="Krizsan K."/>
            <person name="Foldi C."/>
            <person name="Dima B."/>
            <person name="Sanchez-Garcia M."/>
            <person name="Sanchez-Ramirez S."/>
            <person name="Szollosi G.J."/>
            <person name="Szarkandi J.G."/>
            <person name="Papp V."/>
            <person name="Albert L."/>
            <person name="Andreopoulos W."/>
            <person name="Angelini C."/>
            <person name="Antonin V."/>
            <person name="Barry K.W."/>
            <person name="Bougher N.L."/>
            <person name="Buchanan P."/>
            <person name="Buyck B."/>
            <person name="Bense V."/>
            <person name="Catcheside P."/>
            <person name="Chovatia M."/>
            <person name="Cooper J."/>
            <person name="Damon W."/>
            <person name="Desjardin D."/>
            <person name="Finy P."/>
            <person name="Geml J."/>
            <person name="Haridas S."/>
            <person name="Hughes K."/>
            <person name="Justo A."/>
            <person name="Karasinski D."/>
            <person name="Kautmanova I."/>
            <person name="Kiss B."/>
            <person name="Kocsube S."/>
            <person name="Kotiranta H."/>
            <person name="LaButti K.M."/>
            <person name="Lechner B.E."/>
            <person name="Liimatainen K."/>
            <person name="Lipzen A."/>
            <person name="Lukacs Z."/>
            <person name="Mihaltcheva S."/>
            <person name="Morgado L.N."/>
            <person name="Niskanen T."/>
            <person name="Noordeloos M.E."/>
            <person name="Ohm R.A."/>
            <person name="Ortiz-Santana B."/>
            <person name="Ovrebo C."/>
            <person name="Racz N."/>
            <person name="Riley R."/>
            <person name="Savchenko A."/>
            <person name="Shiryaev A."/>
            <person name="Soop K."/>
            <person name="Spirin V."/>
            <person name="Szebenyi C."/>
            <person name="Tomsovsky M."/>
            <person name="Tulloss R.E."/>
            <person name="Uehling J."/>
            <person name="Grigoriev I.V."/>
            <person name="Vagvolgyi C."/>
            <person name="Papp T."/>
            <person name="Martin F.M."/>
            <person name="Miettinen O."/>
            <person name="Hibbett D.S."/>
            <person name="Nagy L.G."/>
        </authorList>
    </citation>
    <scope>NUCLEOTIDE SEQUENCE [LARGE SCALE GENOMIC DNA]</scope>
    <source>
        <strain evidence="1 2">CBS 962.96</strain>
    </source>
</reference>
<protein>
    <submittedName>
        <fullName evidence="1">Uncharacterized protein</fullName>
    </submittedName>
</protein>
<keyword evidence="2" id="KW-1185">Reference proteome</keyword>
<proteinExistence type="predicted"/>
<accession>A0A4S8KU96</accession>
<evidence type="ECO:0000313" key="2">
    <source>
        <dbReference type="Proteomes" id="UP000297245"/>
    </source>
</evidence>
<evidence type="ECO:0000313" key="1">
    <source>
        <dbReference type="EMBL" id="THU79333.1"/>
    </source>
</evidence>
<name>A0A4S8KU96_DENBC</name>
<dbReference type="EMBL" id="ML180040">
    <property type="protein sequence ID" value="THU79333.1"/>
    <property type="molecule type" value="Genomic_DNA"/>
</dbReference>